<evidence type="ECO:0000313" key="2">
    <source>
        <dbReference type="EMBL" id="RSH88425.1"/>
    </source>
</evidence>
<dbReference type="AlphaFoldDB" id="A0A427YBH6"/>
<protein>
    <submittedName>
        <fullName evidence="2">Uncharacterized protein</fullName>
    </submittedName>
</protein>
<feature type="compositionally biased region" description="Basic residues" evidence="1">
    <location>
        <begin position="175"/>
        <end position="185"/>
    </location>
</feature>
<dbReference type="Proteomes" id="UP000279236">
    <property type="component" value="Unassembled WGS sequence"/>
</dbReference>
<dbReference type="EMBL" id="RSCE01000001">
    <property type="protein sequence ID" value="RSH88425.1"/>
    <property type="molecule type" value="Genomic_DNA"/>
</dbReference>
<dbReference type="RefSeq" id="XP_028480633.1">
    <property type="nucleotide sequence ID" value="XM_028616776.1"/>
</dbReference>
<organism evidence="2 3">
    <name type="scientific">Apiotrichum porosum</name>
    <dbReference type="NCBI Taxonomy" id="105984"/>
    <lineage>
        <taxon>Eukaryota</taxon>
        <taxon>Fungi</taxon>
        <taxon>Dikarya</taxon>
        <taxon>Basidiomycota</taxon>
        <taxon>Agaricomycotina</taxon>
        <taxon>Tremellomycetes</taxon>
        <taxon>Trichosporonales</taxon>
        <taxon>Trichosporonaceae</taxon>
        <taxon>Apiotrichum</taxon>
    </lineage>
</organism>
<feature type="region of interest" description="Disordered" evidence="1">
    <location>
        <begin position="89"/>
        <end position="124"/>
    </location>
</feature>
<accession>A0A427YBH6</accession>
<evidence type="ECO:0000256" key="1">
    <source>
        <dbReference type="SAM" id="MobiDB-lite"/>
    </source>
</evidence>
<feature type="region of interest" description="Disordered" evidence="1">
    <location>
        <begin position="159"/>
        <end position="185"/>
    </location>
</feature>
<feature type="compositionally biased region" description="Basic and acidic residues" evidence="1">
    <location>
        <begin position="48"/>
        <end position="67"/>
    </location>
</feature>
<name>A0A427YBH6_9TREE</name>
<sequence>MPFQDENDASWLPLPHGHGVTTLNIAGAALPPNRRKRPGHRSPPAAHPAHDQQSQHDPRFPLGEGDKMGRITYLDPCVPMRQKKYKPFTAFNRRHLGGASRPPPRGLEPSSAHRHDWTPLPGARTCKPAQLETREPVAGDAVPPAAMLQKLRLDAGLLQAETRKTSQHTMASTKGKQKKNASKGG</sequence>
<feature type="region of interest" description="Disordered" evidence="1">
    <location>
        <begin position="1"/>
        <end position="67"/>
    </location>
</feature>
<reference evidence="2 3" key="1">
    <citation type="submission" date="2018-11" db="EMBL/GenBank/DDBJ databases">
        <title>Genome sequence of Apiotrichum porosum DSM 27194.</title>
        <authorList>
            <person name="Aliyu H."/>
            <person name="Gorte O."/>
            <person name="Ochsenreither K."/>
        </authorList>
    </citation>
    <scope>NUCLEOTIDE SEQUENCE [LARGE SCALE GENOMIC DNA]</scope>
    <source>
        <strain evidence="2 3">DSM 27194</strain>
    </source>
</reference>
<keyword evidence="3" id="KW-1185">Reference proteome</keyword>
<proteinExistence type="predicted"/>
<comment type="caution">
    <text evidence="2">The sequence shown here is derived from an EMBL/GenBank/DDBJ whole genome shotgun (WGS) entry which is preliminary data.</text>
</comment>
<gene>
    <name evidence="2" type="ORF">EHS24_000970</name>
</gene>
<dbReference type="GeneID" id="39585513"/>
<evidence type="ECO:0000313" key="3">
    <source>
        <dbReference type="Proteomes" id="UP000279236"/>
    </source>
</evidence>